<evidence type="ECO:0000256" key="1">
    <source>
        <dbReference type="ARBA" id="ARBA00004613"/>
    </source>
</evidence>
<evidence type="ECO:0000256" key="3">
    <source>
        <dbReference type="ARBA" id="ARBA00022525"/>
    </source>
</evidence>
<dbReference type="GO" id="GO:0005576">
    <property type="term" value="C:extracellular region"/>
    <property type="evidence" value="ECO:0007669"/>
    <property type="project" value="UniProtKB-SubCell"/>
</dbReference>
<comment type="similarity">
    <text evidence="2">Belongs to the PBP/GOBP family.</text>
</comment>
<dbReference type="OrthoDB" id="6622484at2759"/>
<dbReference type="PANTHER" id="PTHR21066">
    <property type="entry name" value="ODORANT-BINDING PROTEIN 59A-RELATED"/>
    <property type="match status" value="1"/>
</dbReference>
<dbReference type="InterPro" id="IPR052295">
    <property type="entry name" value="Odorant-binding_protein"/>
</dbReference>
<comment type="subcellular location">
    <subcellularLocation>
        <location evidence="1">Secreted</location>
    </subcellularLocation>
</comment>
<dbReference type="EMBL" id="NEVH01006980">
    <property type="protein sequence ID" value="PNF36307.1"/>
    <property type="molecule type" value="Genomic_DNA"/>
</dbReference>
<dbReference type="SUPFAM" id="SSF47565">
    <property type="entry name" value="Insect pheromone/odorant-binding proteins"/>
    <property type="match status" value="1"/>
</dbReference>
<dbReference type="Gene3D" id="1.10.238.270">
    <property type="match status" value="1"/>
</dbReference>
<sequence>MNSYRPLQCCGTVSITLTDEEKAHIQSCRVQAGPEDTSAENKGLKFAQRFACSSHCLGQKKNLVDSEGYVKLEDFKSAYLARYNDSSLKDVTEKSIDECVPLANQKATEVGIVEVDGRSCNGAFGFAVMCVGTKTEMNCPEEKQVKSTACEDKRKRLKEWADRMKQNA</sequence>
<keyword evidence="5" id="KW-1185">Reference proteome</keyword>
<dbReference type="Proteomes" id="UP000235965">
    <property type="component" value="Unassembled WGS sequence"/>
</dbReference>
<name>A0A2J7R649_9NEOP</name>
<evidence type="ECO:0000313" key="4">
    <source>
        <dbReference type="EMBL" id="PNF36307.1"/>
    </source>
</evidence>
<dbReference type="InParanoid" id="A0A2J7R649"/>
<organism evidence="4 5">
    <name type="scientific">Cryptotermes secundus</name>
    <dbReference type="NCBI Taxonomy" id="105785"/>
    <lineage>
        <taxon>Eukaryota</taxon>
        <taxon>Metazoa</taxon>
        <taxon>Ecdysozoa</taxon>
        <taxon>Arthropoda</taxon>
        <taxon>Hexapoda</taxon>
        <taxon>Insecta</taxon>
        <taxon>Pterygota</taxon>
        <taxon>Neoptera</taxon>
        <taxon>Polyneoptera</taxon>
        <taxon>Dictyoptera</taxon>
        <taxon>Blattodea</taxon>
        <taxon>Blattoidea</taxon>
        <taxon>Termitoidae</taxon>
        <taxon>Kalotermitidae</taxon>
        <taxon>Cryptotermitinae</taxon>
        <taxon>Cryptotermes</taxon>
    </lineage>
</organism>
<proteinExistence type="inferred from homology"/>
<comment type="caution">
    <text evidence="4">The sequence shown here is derived from an EMBL/GenBank/DDBJ whole genome shotgun (WGS) entry which is preliminary data.</text>
</comment>
<keyword evidence="3" id="KW-0964">Secreted</keyword>
<accession>A0A2J7R649</accession>
<evidence type="ECO:0000313" key="5">
    <source>
        <dbReference type="Proteomes" id="UP000235965"/>
    </source>
</evidence>
<evidence type="ECO:0000256" key="2">
    <source>
        <dbReference type="ARBA" id="ARBA00008098"/>
    </source>
</evidence>
<dbReference type="GO" id="GO:0005549">
    <property type="term" value="F:odorant binding"/>
    <property type="evidence" value="ECO:0007669"/>
    <property type="project" value="InterPro"/>
</dbReference>
<dbReference type="InterPro" id="IPR036728">
    <property type="entry name" value="PBP_GOBP_sf"/>
</dbReference>
<dbReference type="AlphaFoldDB" id="A0A2J7R649"/>
<protein>
    <submittedName>
        <fullName evidence="4">Uncharacterized protein</fullName>
    </submittedName>
</protein>
<gene>
    <name evidence="4" type="ORF">B7P43_G00508</name>
</gene>
<reference evidence="4 5" key="1">
    <citation type="submission" date="2017-12" db="EMBL/GenBank/DDBJ databases">
        <title>Hemimetabolous genomes reveal molecular basis of termite eusociality.</title>
        <authorList>
            <person name="Harrison M.C."/>
            <person name="Jongepier E."/>
            <person name="Robertson H.M."/>
            <person name="Arning N."/>
            <person name="Bitard-Feildel T."/>
            <person name="Chao H."/>
            <person name="Childers C.P."/>
            <person name="Dinh H."/>
            <person name="Doddapaneni H."/>
            <person name="Dugan S."/>
            <person name="Gowin J."/>
            <person name="Greiner C."/>
            <person name="Han Y."/>
            <person name="Hu H."/>
            <person name="Hughes D.S.T."/>
            <person name="Huylmans A.-K."/>
            <person name="Kemena C."/>
            <person name="Kremer L.P.M."/>
            <person name="Lee S.L."/>
            <person name="Lopez-Ezquerra A."/>
            <person name="Mallet L."/>
            <person name="Monroy-Kuhn J.M."/>
            <person name="Moser A."/>
            <person name="Murali S.C."/>
            <person name="Muzny D.M."/>
            <person name="Otani S."/>
            <person name="Piulachs M.-D."/>
            <person name="Poelchau M."/>
            <person name="Qu J."/>
            <person name="Schaub F."/>
            <person name="Wada-Katsumata A."/>
            <person name="Worley K.C."/>
            <person name="Xie Q."/>
            <person name="Ylla G."/>
            <person name="Poulsen M."/>
            <person name="Gibbs R.A."/>
            <person name="Schal C."/>
            <person name="Richards S."/>
            <person name="Belles X."/>
            <person name="Korb J."/>
            <person name="Bornberg-Bauer E."/>
        </authorList>
    </citation>
    <scope>NUCLEOTIDE SEQUENCE [LARGE SCALE GENOMIC DNA]</scope>
    <source>
        <tissue evidence="4">Whole body</tissue>
    </source>
</reference>